<dbReference type="EMBL" id="FODE01000020">
    <property type="protein sequence ID" value="SEN87258.1"/>
    <property type="molecule type" value="Genomic_DNA"/>
</dbReference>
<dbReference type="AlphaFoldDB" id="A0A1H8K4B7"/>
<organism evidence="1 2">
    <name type="scientific">Paracoccus alcaliphilus</name>
    <dbReference type="NCBI Taxonomy" id="34002"/>
    <lineage>
        <taxon>Bacteria</taxon>
        <taxon>Pseudomonadati</taxon>
        <taxon>Pseudomonadota</taxon>
        <taxon>Alphaproteobacteria</taxon>
        <taxon>Rhodobacterales</taxon>
        <taxon>Paracoccaceae</taxon>
        <taxon>Paracoccus</taxon>
    </lineage>
</organism>
<dbReference type="RefSeq" id="WP_139208179.1">
    <property type="nucleotide sequence ID" value="NZ_CP067124.1"/>
</dbReference>
<dbReference type="GO" id="GO:0003723">
    <property type="term" value="F:RNA binding"/>
    <property type="evidence" value="ECO:0007669"/>
    <property type="project" value="InterPro"/>
</dbReference>
<accession>A0A1H8K4B7</accession>
<reference evidence="1 2" key="1">
    <citation type="submission" date="2016-10" db="EMBL/GenBank/DDBJ databases">
        <authorList>
            <person name="de Groot N.N."/>
        </authorList>
    </citation>
    <scope>NUCLEOTIDE SEQUENCE [LARGE SCALE GENOMIC DNA]</scope>
    <source>
        <strain evidence="1 2">DSM 8512</strain>
    </source>
</reference>
<proteinExistence type="predicted"/>
<sequence length="55" mass="6078">MLIKNISASSPIRVKVGDIEVVIFRIGERSSKIGVAAPKDMPIIIENDETVKSRR</sequence>
<dbReference type="GO" id="GO:0006109">
    <property type="term" value="P:regulation of carbohydrate metabolic process"/>
    <property type="evidence" value="ECO:0007669"/>
    <property type="project" value="InterPro"/>
</dbReference>
<protein>
    <submittedName>
        <fullName evidence="1">Global regulator protein family protein</fullName>
    </submittedName>
</protein>
<dbReference type="Proteomes" id="UP000199054">
    <property type="component" value="Unassembled WGS sequence"/>
</dbReference>
<name>A0A1H8K4B7_9RHOB</name>
<keyword evidence="2" id="KW-1185">Reference proteome</keyword>
<gene>
    <name evidence="1" type="ORF">SAMN04489859_102022</name>
</gene>
<dbReference type="SUPFAM" id="SSF117130">
    <property type="entry name" value="CsrA-like"/>
    <property type="match status" value="1"/>
</dbReference>
<dbReference type="STRING" id="34002.SAMN04489859_102022"/>
<dbReference type="GO" id="GO:0006402">
    <property type="term" value="P:mRNA catabolic process"/>
    <property type="evidence" value="ECO:0007669"/>
    <property type="project" value="InterPro"/>
</dbReference>
<evidence type="ECO:0000313" key="1">
    <source>
        <dbReference type="EMBL" id="SEN87258.1"/>
    </source>
</evidence>
<evidence type="ECO:0000313" key="2">
    <source>
        <dbReference type="Proteomes" id="UP000199054"/>
    </source>
</evidence>
<dbReference type="InterPro" id="IPR036107">
    <property type="entry name" value="CsrA_sf"/>
</dbReference>